<dbReference type="AlphaFoldDB" id="A0A2T4UQ55"/>
<gene>
    <name evidence="2" type="ORF">C1I63_01540</name>
</gene>
<evidence type="ECO:0000313" key="3">
    <source>
        <dbReference type="Proteomes" id="UP000241085"/>
    </source>
</evidence>
<feature type="transmembrane region" description="Helical" evidence="1">
    <location>
        <begin position="51"/>
        <end position="79"/>
    </location>
</feature>
<protein>
    <recommendedName>
        <fullName evidence="4">DUF4190 domain-containing protein</fullName>
    </recommendedName>
</protein>
<keyword evidence="1" id="KW-0812">Transmembrane</keyword>
<reference evidence="2 3" key="1">
    <citation type="submission" date="2018-03" db="EMBL/GenBank/DDBJ databases">
        <title>Bacteriophage NCPPB3778 and a type I-E CRISPR drive the evolution of the US Biological Select Agent, Rathayibacter toxicus.</title>
        <authorList>
            <person name="Davis E.W.II."/>
            <person name="Tabima J.F."/>
            <person name="Weisberg A.J."/>
            <person name="Dantas Lopes L."/>
            <person name="Wiseman M.S."/>
            <person name="Wiseman M.S."/>
            <person name="Pupko T."/>
            <person name="Belcher M.S."/>
            <person name="Sechler A.J."/>
            <person name="Tancos M.A."/>
            <person name="Schroeder B.K."/>
            <person name="Murray T.D."/>
            <person name="Luster D.G."/>
            <person name="Schneider W.L."/>
            <person name="Rogers E."/>
            <person name="Andreote F.D."/>
            <person name="Grunwald N.J."/>
            <person name="Putnam M.L."/>
            <person name="Chang J.H."/>
        </authorList>
    </citation>
    <scope>NUCLEOTIDE SEQUENCE [LARGE SCALE GENOMIC DNA]</scope>
    <source>
        <strain evidence="2 3">DSM 15933</strain>
    </source>
</reference>
<evidence type="ECO:0000256" key="1">
    <source>
        <dbReference type="SAM" id="Phobius"/>
    </source>
</evidence>
<keyword evidence="1" id="KW-0472">Membrane</keyword>
<evidence type="ECO:0000313" key="2">
    <source>
        <dbReference type="EMBL" id="PTL71657.1"/>
    </source>
</evidence>
<sequence length="80" mass="8105">MASSALGLVALVAFPVPLLSAAAGLVAVLLARSSREQLRAEPSLRGARASLLGFVLGTAALVVGAAQVLAPYVLMVLFFL</sequence>
<name>A0A2T4UQ55_9MICO</name>
<evidence type="ECO:0008006" key="4">
    <source>
        <dbReference type="Google" id="ProtNLM"/>
    </source>
</evidence>
<keyword evidence="1" id="KW-1133">Transmembrane helix</keyword>
<keyword evidence="3" id="KW-1185">Reference proteome</keyword>
<proteinExistence type="predicted"/>
<comment type="caution">
    <text evidence="2">The sequence shown here is derived from an EMBL/GenBank/DDBJ whole genome shotgun (WGS) entry which is preliminary data.</text>
</comment>
<dbReference type="EMBL" id="PZPL01000001">
    <property type="protein sequence ID" value="PTL71657.1"/>
    <property type="molecule type" value="Genomic_DNA"/>
</dbReference>
<organism evidence="2 3">
    <name type="scientific">Rathayibacter caricis DSM 15933</name>
    <dbReference type="NCBI Taxonomy" id="1328867"/>
    <lineage>
        <taxon>Bacteria</taxon>
        <taxon>Bacillati</taxon>
        <taxon>Actinomycetota</taxon>
        <taxon>Actinomycetes</taxon>
        <taxon>Micrococcales</taxon>
        <taxon>Microbacteriaceae</taxon>
        <taxon>Rathayibacter</taxon>
    </lineage>
</organism>
<dbReference type="Proteomes" id="UP000241085">
    <property type="component" value="Unassembled WGS sequence"/>
</dbReference>
<feature type="transmembrane region" description="Helical" evidence="1">
    <location>
        <begin position="6"/>
        <end position="30"/>
    </location>
</feature>
<accession>A0A2T4UQ55</accession>